<feature type="transmembrane region" description="Helical" evidence="12">
    <location>
        <begin position="1078"/>
        <end position="1098"/>
    </location>
</feature>
<evidence type="ECO:0000256" key="10">
    <source>
        <dbReference type="ARBA" id="ARBA00022989"/>
    </source>
</evidence>
<keyword evidence="5 12" id="KW-0813">Transport</keyword>
<comment type="similarity">
    <text evidence="3 12">Belongs to the GPI inositol-deacylase family.</text>
</comment>
<dbReference type="EMBL" id="MLKD01000013">
    <property type="protein sequence ID" value="OQE20377.1"/>
    <property type="molecule type" value="Genomic_DNA"/>
</dbReference>
<feature type="transmembrane region" description="Helical" evidence="12">
    <location>
        <begin position="107"/>
        <end position="128"/>
    </location>
</feature>
<dbReference type="GO" id="GO:0006888">
    <property type="term" value="P:endoplasmic reticulum to Golgi vesicle-mediated transport"/>
    <property type="evidence" value="ECO:0007669"/>
    <property type="project" value="TreeGrafter"/>
</dbReference>
<proteinExistence type="inferred from homology"/>
<dbReference type="Pfam" id="PF25140">
    <property type="entry name" value="PGAP1_TMD"/>
    <property type="match status" value="1"/>
</dbReference>
<comment type="function">
    <text evidence="1 12">Involved in inositol deacylation of GPI-anchored proteins which plays important roles in the quality control and ER-associated degradation of GPI-anchored proteins.</text>
</comment>
<feature type="region of interest" description="Disordered" evidence="13">
    <location>
        <begin position="1"/>
        <end position="105"/>
    </location>
</feature>
<dbReference type="Pfam" id="PF25141">
    <property type="entry name" value="PGAP1_2nd"/>
    <property type="match status" value="1"/>
</dbReference>
<dbReference type="OrthoDB" id="348976at2759"/>
<keyword evidence="17" id="KW-1185">Reference proteome</keyword>
<feature type="compositionally biased region" description="Basic and acidic residues" evidence="13">
    <location>
        <begin position="17"/>
        <end position="30"/>
    </location>
</feature>
<accession>A0A1V6T247</accession>
<dbReference type="GO" id="GO:0005789">
    <property type="term" value="C:endoplasmic reticulum membrane"/>
    <property type="evidence" value="ECO:0007669"/>
    <property type="project" value="UniProtKB-SubCell"/>
</dbReference>
<comment type="caution">
    <text evidence="16">The sequence shown here is derived from an EMBL/GenBank/DDBJ whole genome shotgun (WGS) entry which is preliminary data.</text>
</comment>
<dbReference type="SUPFAM" id="SSF53474">
    <property type="entry name" value="alpha/beta-Hydrolases"/>
    <property type="match status" value="1"/>
</dbReference>
<reference evidence="17" key="1">
    <citation type="journal article" date="2017" name="Nat. Microbiol.">
        <title>Global analysis of biosynthetic gene clusters reveals vast potential of secondary metabolite production in Penicillium species.</title>
        <authorList>
            <person name="Nielsen J.C."/>
            <person name="Grijseels S."/>
            <person name="Prigent S."/>
            <person name="Ji B."/>
            <person name="Dainat J."/>
            <person name="Nielsen K.F."/>
            <person name="Frisvad J.C."/>
            <person name="Workman M."/>
            <person name="Nielsen J."/>
        </authorList>
    </citation>
    <scope>NUCLEOTIDE SEQUENCE [LARGE SCALE GENOMIC DNA]</scope>
    <source>
        <strain evidence="17">IBT 24891</strain>
    </source>
</reference>
<keyword evidence="7 12" id="KW-0378">Hydrolase</keyword>
<feature type="compositionally biased region" description="Polar residues" evidence="13">
    <location>
        <begin position="53"/>
        <end position="76"/>
    </location>
</feature>
<feature type="transmembrane region" description="Helical" evidence="12">
    <location>
        <begin position="1054"/>
        <end position="1072"/>
    </location>
</feature>
<feature type="domain" description="GPI inositol-deacylase transmembrane" evidence="15">
    <location>
        <begin position="778"/>
        <end position="1095"/>
    </location>
</feature>
<dbReference type="GO" id="GO:0006505">
    <property type="term" value="P:GPI anchor metabolic process"/>
    <property type="evidence" value="ECO:0007669"/>
    <property type="project" value="TreeGrafter"/>
</dbReference>
<feature type="transmembrane region" description="Helical" evidence="12">
    <location>
        <begin position="871"/>
        <end position="890"/>
    </location>
</feature>
<feature type="transmembrane region" description="Helical" evidence="12">
    <location>
        <begin position="773"/>
        <end position="791"/>
    </location>
</feature>
<dbReference type="InterPro" id="IPR039529">
    <property type="entry name" value="PGAP1/BST1"/>
</dbReference>
<evidence type="ECO:0000259" key="15">
    <source>
        <dbReference type="Pfam" id="PF25140"/>
    </source>
</evidence>
<protein>
    <recommendedName>
        <fullName evidence="4 12">GPI inositol-deacylase</fullName>
        <ecNumber evidence="12">3.1.-.-</ecNumber>
    </recommendedName>
</protein>
<dbReference type="GO" id="GO:0072330">
    <property type="term" value="P:monocarboxylic acid biosynthetic process"/>
    <property type="evidence" value="ECO:0007669"/>
    <property type="project" value="UniProtKB-ARBA"/>
</dbReference>
<name>A0A1V6T247_9EURO</name>
<evidence type="ECO:0000256" key="7">
    <source>
        <dbReference type="ARBA" id="ARBA00022801"/>
    </source>
</evidence>
<feature type="transmembrane region" description="Helical" evidence="12">
    <location>
        <begin position="1028"/>
        <end position="1047"/>
    </location>
</feature>
<dbReference type="GO" id="GO:0017000">
    <property type="term" value="P:antibiotic biosynthetic process"/>
    <property type="evidence" value="ECO:0007669"/>
    <property type="project" value="UniProtKB-ARBA"/>
</dbReference>
<evidence type="ECO:0000259" key="14">
    <source>
        <dbReference type="Pfam" id="PF07819"/>
    </source>
</evidence>
<evidence type="ECO:0000256" key="12">
    <source>
        <dbReference type="RuleBase" id="RU365011"/>
    </source>
</evidence>
<evidence type="ECO:0000313" key="17">
    <source>
        <dbReference type="Proteomes" id="UP000191285"/>
    </source>
</evidence>
<feature type="transmembrane region" description="Helical" evidence="12">
    <location>
        <begin position="936"/>
        <end position="964"/>
    </location>
</feature>
<evidence type="ECO:0000256" key="11">
    <source>
        <dbReference type="ARBA" id="ARBA00023136"/>
    </source>
</evidence>
<evidence type="ECO:0000256" key="8">
    <source>
        <dbReference type="ARBA" id="ARBA00022824"/>
    </source>
</evidence>
<evidence type="ECO:0000256" key="9">
    <source>
        <dbReference type="ARBA" id="ARBA00022927"/>
    </source>
</evidence>
<dbReference type="PANTHER" id="PTHR15495">
    <property type="entry name" value="NEGATIVE REGULATOR OF VESICLE FORMATION-RELATED"/>
    <property type="match status" value="1"/>
</dbReference>
<keyword evidence="6 12" id="KW-0812">Transmembrane</keyword>
<dbReference type="GO" id="GO:0050185">
    <property type="term" value="F:phosphatidylinositol deacylase activity"/>
    <property type="evidence" value="ECO:0007669"/>
    <property type="project" value="TreeGrafter"/>
</dbReference>
<evidence type="ECO:0000256" key="6">
    <source>
        <dbReference type="ARBA" id="ARBA00022692"/>
    </source>
</evidence>
<evidence type="ECO:0000256" key="13">
    <source>
        <dbReference type="SAM" id="MobiDB-lite"/>
    </source>
</evidence>
<evidence type="ECO:0000256" key="1">
    <source>
        <dbReference type="ARBA" id="ARBA00003496"/>
    </source>
</evidence>
<evidence type="ECO:0000256" key="3">
    <source>
        <dbReference type="ARBA" id="ARBA00006931"/>
    </source>
</evidence>
<keyword evidence="9 12" id="KW-0653">Protein transport</keyword>
<organism evidence="16 17">
    <name type="scientific">Penicillium steckii</name>
    <dbReference type="NCBI Taxonomy" id="303698"/>
    <lineage>
        <taxon>Eukaryota</taxon>
        <taxon>Fungi</taxon>
        <taxon>Dikarya</taxon>
        <taxon>Ascomycota</taxon>
        <taxon>Pezizomycotina</taxon>
        <taxon>Eurotiomycetes</taxon>
        <taxon>Eurotiomycetidae</taxon>
        <taxon>Eurotiales</taxon>
        <taxon>Aspergillaceae</taxon>
        <taxon>Penicillium</taxon>
    </lineage>
</organism>
<keyword evidence="8 12" id="KW-0256">Endoplasmic reticulum</keyword>
<evidence type="ECO:0000256" key="2">
    <source>
        <dbReference type="ARBA" id="ARBA00004477"/>
    </source>
</evidence>
<evidence type="ECO:0000313" key="16">
    <source>
        <dbReference type="EMBL" id="OQE20377.1"/>
    </source>
</evidence>
<keyword evidence="11 12" id="KW-0472">Membrane</keyword>
<keyword evidence="10 12" id="KW-1133">Transmembrane helix</keyword>
<sequence>MHRHSSGSPVADDTDDSPTRSPDDHGHSIENTDNSRSQIARHGTSFDLRRDNGSSTPRSRNSSLWRTPSSQPSNDTKAMPLGSPRLPMEASSPDGRRARQSRQRSPWSISIITTITTIAAITFLATIMRSFTERQAGHSGCGVPMMSPTFIRMLEFDTEHTRFASKYNLFLYREEGVDPYTQDNIGLNGVPVLFLPGNAGSYRQVRSLAAEASRHYYDVVRHDEDRHANGVRSLDFFMVDFNEDMAAFHGQTLLDQAEYVNEAISYILSLYHDPRRTRRDPALPDPSAVVLIGHSMGGIVARTTLTMANYQSNSVNSIITMSAPHAKPPVSFDSDIVHTYKQINDYWREAYSQTWANNNPLWHVTLISIAGGARDTVVPSDYTSISSLVPETHGFTVFTSSIPDVWIGMDHLSITWCDQFRKSIIKSLFEIIDARRPTQTKPRAERMRALKRWYLTGLEAVAERTLAQKEPNTLLTLEDNANTILAQGQRLILRQLGERHGPDVRLLPIPPQGVSGKKFTLLTDQTLSSQGNVEVLFCSVFPLNNGRSNVFSMNLDFSGGTVGSTRLACKSAPEDVIHLPASTRTSKNPFDPVPPFSYLQYDLEGLAEHQFVAIVDKANVPTKGFVIAEFSDSSDSSIRAKVGLGSLLSAGLKMRLPANRPMLTEVKIPALHSSLLDYRLKITHHTQKDQKEEIFAPLLRQSIADPHESKFFVNVDEVNVNLHGMAPFMPSPLREQAASGGVSFQLWTDPSTGSTVDVSLQVDVAGSLGELVMRYRTVFAAFPLLVVALVLRKQFQVYDETGFFIPFTDGLDRAIRSSLPLLLVAMSLLASSLATSKALPQSDDPFHWRTNSTETPLDFTKNDLLLGSQDAFFWFLVPIFGIISVGVCVLVNYVVLLLVNIFSLIYGAVHSKSGYIRREDRGNLPIFNSPTPRRRVIHTAILLILVSTIIPYQFAYMVACIVQLATSVRAQWHAKETRSTPHINFGNYAHSILILMLWILPINVLVLLVWAHNLVVHWFMPFSSHHNVLSIMPFLLLVETMTSGAMIPRINNRLNHITSMIFFAIATYSAVYGVTYAYLLHHLANILAAWFVGIYLVGNNFSPRRLWRIIDGDELPSEPGSSRHVKKKP</sequence>
<dbReference type="EC" id="3.1.-.-" evidence="12"/>
<dbReference type="STRING" id="303698.A0A1V6T247"/>
<dbReference type="InterPro" id="IPR012908">
    <property type="entry name" value="PGAP1-ab_dom-like"/>
</dbReference>
<evidence type="ECO:0000256" key="5">
    <source>
        <dbReference type="ARBA" id="ARBA00022448"/>
    </source>
</evidence>
<evidence type="ECO:0000256" key="4">
    <source>
        <dbReference type="ARBA" id="ARBA00015856"/>
    </source>
</evidence>
<dbReference type="InterPro" id="IPR056824">
    <property type="entry name" value="PGAP1_TMD"/>
</dbReference>
<dbReference type="Pfam" id="PF07819">
    <property type="entry name" value="PGAP1"/>
    <property type="match status" value="1"/>
</dbReference>
<dbReference type="AlphaFoldDB" id="A0A1V6T247"/>
<feature type="domain" description="GPI inositol-deacylase PGAP1-like alpha/beta" evidence="14">
    <location>
        <begin position="187"/>
        <end position="431"/>
    </location>
</feature>
<dbReference type="InterPro" id="IPR029058">
    <property type="entry name" value="AB_hydrolase_fold"/>
</dbReference>
<dbReference type="Gene3D" id="3.40.50.1820">
    <property type="entry name" value="alpha/beta hydrolase"/>
    <property type="match status" value="1"/>
</dbReference>
<dbReference type="FunFam" id="3.40.50.1820:FF:000056">
    <property type="entry name" value="GPI inositol-deacylase"/>
    <property type="match status" value="1"/>
</dbReference>
<gene>
    <name evidence="16" type="ORF">PENSTE_c013G10418</name>
</gene>
<dbReference type="Proteomes" id="UP000191285">
    <property type="component" value="Unassembled WGS sequence"/>
</dbReference>
<dbReference type="PANTHER" id="PTHR15495:SF7">
    <property type="entry name" value="GPI INOSITOL-DEACYLASE"/>
    <property type="match status" value="1"/>
</dbReference>
<feature type="transmembrane region" description="Helical" evidence="12">
    <location>
        <begin position="985"/>
        <end position="1008"/>
    </location>
</feature>
<dbReference type="GO" id="GO:0015031">
    <property type="term" value="P:protein transport"/>
    <property type="evidence" value="ECO:0007669"/>
    <property type="project" value="UniProtKB-KW"/>
</dbReference>
<comment type="subcellular location">
    <subcellularLocation>
        <location evidence="2">Endoplasmic reticulum membrane</location>
        <topology evidence="2">Multi-pass membrane protein</topology>
    </subcellularLocation>
</comment>